<dbReference type="InterPro" id="IPR036322">
    <property type="entry name" value="WD40_repeat_dom_sf"/>
</dbReference>
<dbReference type="HOGENOM" id="CLU_098007_0_0_1"/>
<reference evidence="1 2" key="1">
    <citation type="journal article" date="2014" name="PLoS Genet.">
        <title>Analysis of the Phlebiopsis gigantea genome, transcriptome and secretome provides insight into its pioneer colonization strategies of wood.</title>
        <authorList>
            <person name="Hori C."/>
            <person name="Ishida T."/>
            <person name="Igarashi K."/>
            <person name="Samejima M."/>
            <person name="Suzuki H."/>
            <person name="Master E."/>
            <person name="Ferreira P."/>
            <person name="Ruiz-Duenas F.J."/>
            <person name="Held B."/>
            <person name="Canessa P."/>
            <person name="Larrondo L.F."/>
            <person name="Schmoll M."/>
            <person name="Druzhinina I.S."/>
            <person name="Kubicek C.P."/>
            <person name="Gaskell J.A."/>
            <person name="Kersten P."/>
            <person name="St John F."/>
            <person name="Glasner J."/>
            <person name="Sabat G."/>
            <person name="Splinter BonDurant S."/>
            <person name="Syed K."/>
            <person name="Yadav J."/>
            <person name="Mgbeahuruike A.C."/>
            <person name="Kovalchuk A."/>
            <person name="Asiegbu F.O."/>
            <person name="Lackner G."/>
            <person name="Hoffmeister D."/>
            <person name="Rencoret J."/>
            <person name="Gutierrez A."/>
            <person name="Sun H."/>
            <person name="Lindquist E."/>
            <person name="Barry K."/>
            <person name="Riley R."/>
            <person name="Grigoriev I.V."/>
            <person name="Henrissat B."/>
            <person name="Kues U."/>
            <person name="Berka R.M."/>
            <person name="Martinez A.T."/>
            <person name="Covert S.F."/>
            <person name="Blanchette R.A."/>
            <person name="Cullen D."/>
        </authorList>
    </citation>
    <scope>NUCLEOTIDE SEQUENCE [LARGE SCALE GENOMIC DNA]</scope>
    <source>
        <strain evidence="1 2">11061_1 CR5-6</strain>
    </source>
</reference>
<sequence>MLSPQAANKWQWAKILDANAAGERRADDNPCCLAFCRDRLAVAYPKSGVKIWLFVKGTWSPQRSINRQNVTSIKFVEDGEGLIGGTADGVLWHCQVPNGTLRAYTFMRTKISALDIDPKGTHALAAQSAGCILVNVGDGDGKGSVVQAYSVDDAEVQNAAAYEFGALFAARGACLLFGTAQGCIMVWDRGTRGVVHGLYLGEEHTVQAVASFDGGQAVDGHVLAGTRQGQLTWFPQPPVDGA</sequence>
<evidence type="ECO:0008006" key="3">
    <source>
        <dbReference type="Google" id="ProtNLM"/>
    </source>
</evidence>
<dbReference type="Proteomes" id="UP000053257">
    <property type="component" value="Unassembled WGS sequence"/>
</dbReference>
<dbReference type="InterPro" id="IPR015943">
    <property type="entry name" value="WD40/YVTN_repeat-like_dom_sf"/>
</dbReference>
<evidence type="ECO:0000313" key="2">
    <source>
        <dbReference type="Proteomes" id="UP000053257"/>
    </source>
</evidence>
<name>A0A0C3S3W3_PHLG1</name>
<protein>
    <recommendedName>
        <fullName evidence="3">Anaphase-promoting complex subunit 4 WD40 domain-containing protein</fullName>
    </recommendedName>
</protein>
<gene>
    <name evidence="1" type="ORF">PHLGIDRAFT_249281</name>
</gene>
<keyword evidence="2" id="KW-1185">Reference proteome</keyword>
<dbReference type="OrthoDB" id="3236053at2759"/>
<dbReference type="SUPFAM" id="SSF50978">
    <property type="entry name" value="WD40 repeat-like"/>
    <property type="match status" value="1"/>
</dbReference>
<accession>A0A0C3S3W3</accession>
<dbReference type="EMBL" id="KN840456">
    <property type="protein sequence ID" value="KIP10286.1"/>
    <property type="molecule type" value="Genomic_DNA"/>
</dbReference>
<organism evidence="1 2">
    <name type="scientific">Phlebiopsis gigantea (strain 11061_1 CR5-6)</name>
    <name type="common">White-rot fungus</name>
    <name type="synonym">Peniophora gigantea</name>
    <dbReference type="NCBI Taxonomy" id="745531"/>
    <lineage>
        <taxon>Eukaryota</taxon>
        <taxon>Fungi</taxon>
        <taxon>Dikarya</taxon>
        <taxon>Basidiomycota</taxon>
        <taxon>Agaricomycotina</taxon>
        <taxon>Agaricomycetes</taxon>
        <taxon>Polyporales</taxon>
        <taxon>Phanerochaetaceae</taxon>
        <taxon>Phlebiopsis</taxon>
    </lineage>
</organism>
<evidence type="ECO:0000313" key="1">
    <source>
        <dbReference type="EMBL" id="KIP10286.1"/>
    </source>
</evidence>
<proteinExistence type="predicted"/>
<dbReference type="STRING" id="745531.A0A0C3S3W3"/>
<dbReference type="Gene3D" id="2.130.10.10">
    <property type="entry name" value="YVTN repeat-like/Quinoprotein amine dehydrogenase"/>
    <property type="match status" value="1"/>
</dbReference>
<dbReference type="AlphaFoldDB" id="A0A0C3S3W3"/>